<name>A0A1G7AU35_9FLAO</name>
<dbReference type="PANTHER" id="PTHR31270:SF1">
    <property type="entry name" value="GLUTAMINYL-PEPTIDE CYCLOTRANSFERASE"/>
    <property type="match status" value="1"/>
</dbReference>
<reference evidence="1 2" key="1">
    <citation type="submission" date="2016-10" db="EMBL/GenBank/DDBJ databases">
        <authorList>
            <person name="de Groot N.N."/>
        </authorList>
    </citation>
    <scope>NUCLEOTIDE SEQUENCE [LARGE SCALE GENOMIC DNA]</scope>
    <source>
        <strain evidence="1 2">DSM 24015</strain>
    </source>
</reference>
<dbReference type="RefSeq" id="WP_092736116.1">
    <property type="nucleotide sequence ID" value="NZ_FNAS01000004.1"/>
</dbReference>
<dbReference type="EMBL" id="FNAS01000004">
    <property type="protein sequence ID" value="SDE17456.1"/>
    <property type="molecule type" value="Genomic_DNA"/>
</dbReference>
<evidence type="ECO:0000313" key="2">
    <source>
        <dbReference type="Proteomes" id="UP000198517"/>
    </source>
</evidence>
<dbReference type="PROSITE" id="PS51257">
    <property type="entry name" value="PROKAR_LIPOPROTEIN"/>
    <property type="match status" value="1"/>
</dbReference>
<dbReference type="SUPFAM" id="SSF50969">
    <property type="entry name" value="YVTN repeat-like/Quinoprotein amine dehydrogenase"/>
    <property type="match status" value="1"/>
</dbReference>
<sequence length="340" mass="37792">MKNKIIVACLGLLLLTSCNKDKEIISSLQDYNTSMEVKGYHHGDAIALPKEVTDNAESVEISFGDTQTSDLKIDAKYFQLGNNEITFVIKTKGGKTLYQDATINVYAKAPEQNMSYEIVKTYPHDTNNFVEGFLLDANTIYESDGQNGASQIIKYELGSTTPSAVIKQPQQIFSEGCAIAGDKVFQLTWHSKKGFVYEKANLQQVGDFDMPSEMKEGWGMTYDGKNLIASDGSNTLYFIDPANPSKIVRTIGVAGNSTVYDQLNELEYHDGYIYSNVWRTPYILKINPVNGAVVGKFDFSDLVKENTHGEDDVLNGIAFKGNNMLVTGKNWPTIYEVKIK</sequence>
<dbReference type="Proteomes" id="UP000198517">
    <property type="component" value="Unassembled WGS sequence"/>
</dbReference>
<keyword evidence="2" id="KW-1185">Reference proteome</keyword>
<keyword evidence="1" id="KW-0808">Transferase</keyword>
<evidence type="ECO:0000313" key="1">
    <source>
        <dbReference type="EMBL" id="SDE17456.1"/>
    </source>
</evidence>
<accession>A0A1G7AU35</accession>
<dbReference type="InterPro" id="IPR007788">
    <property type="entry name" value="QCT"/>
</dbReference>
<dbReference type="PANTHER" id="PTHR31270">
    <property type="entry name" value="GLUTAMINYL-PEPTIDE CYCLOTRANSFERASE"/>
    <property type="match status" value="1"/>
</dbReference>
<dbReference type="InterPro" id="IPR011044">
    <property type="entry name" value="Quino_amine_DH_bsu"/>
</dbReference>
<dbReference type="OrthoDB" id="9783700at2"/>
<dbReference type="AlphaFoldDB" id="A0A1G7AU35"/>
<dbReference type="Pfam" id="PF05096">
    <property type="entry name" value="Glu_cyclase_2"/>
    <property type="match status" value="1"/>
</dbReference>
<protein>
    <submittedName>
        <fullName evidence="1">Glutamine cyclotransferase</fullName>
    </submittedName>
</protein>
<organism evidence="1 2">
    <name type="scientific">Riemerella columbipharyngis</name>
    <dbReference type="NCBI Taxonomy" id="1071918"/>
    <lineage>
        <taxon>Bacteria</taxon>
        <taxon>Pseudomonadati</taxon>
        <taxon>Bacteroidota</taxon>
        <taxon>Flavobacteriia</taxon>
        <taxon>Flavobacteriales</taxon>
        <taxon>Weeksellaceae</taxon>
        <taxon>Riemerella</taxon>
    </lineage>
</organism>
<dbReference type="GO" id="GO:0016603">
    <property type="term" value="F:glutaminyl-peptide cyclotransferase activity"/>
    <property type="evidence" value="ECO:0007669"/>
    <property type="project" value="InterPro"/>
</dbReference>
<gene>
    <name evidence="1" type="ORF">SAMN05421544_10472</name>
</gene>
<dbReference type="STRING" id="1071918.SAMN05421544_10472"/>
<proteinExistence type="predicted"/>